<evidence type="ECO:0000256" key="8">
    <source>
        <dbReference type="ARBA" id="ARBA00023136"/>
    </source>
</evidence>
<dbReference type="PRINTS" id="PR00237">
    <property type="entry name" value="GPCRRHODOPSN"/>
</dbReference>
<evidence type="ECO:0000256" key="6">
    <source>
        <dbReference type="ARBA" id="ARBA00022989"/>
    </source>
</evidence>
<evidence type="ECO:0000256" key="7">
    <source>
        <dbReference type="ARBA" id="ARBA00023040"/>
    </source>
</evidence>
<dbReference type="Gene3D" id="1.20.1070.10">
    <property type="entry name" value="Rhodopsin 7-helix transmembrane proteins"/>
    <property type="match status" value="1"/>
</dbReference>
<accession>A0A8K1LFG4</accession>
<evidence type="ECO:0000259" key="19">
    <source>
        <dbReference type="PROSITE" id="PS50262"/>
    </source>
</evidence>
<evidence type="ECO:0000256" key="13">
    <source>
        <dbReference type="ARBA" id="ARBA00023224"/>
    </source>
</evidence>
<keyword evidence="10" id="KW-1015">Disulfide bond</keyword>
<keyword evidence="12" id="KW-0325">Glycoprotein</keyword>
<dbReference type="GO" id="GO:0043005">
    <property type="term" value="C:neuron projection"/>
    <property type="evidence" value="ECO:0007669"/>
    <property type="project" value="TreeGrafter"/>
</dbReference>
<feature type="transmembrane region" description="Helical" evidence="18">
    <location>
        <begin position="290"/>
        <end position="310"/>
    </location>
</feature>
<feature type="transmembrane region" description="Helical" evidence="18">
    <location>
        <begin position="247"/>
        <end position="265"/>
    </location>
</feature>
<keyword evidence="9" id="KW-0564">Palmitate</keyword>
<feature type="transmembrane region" description="Helical" evidence="18">
    <location>
        <begin position="211"/>
        <end position="235"/>
    </location>
</feature>
<keyword evidence="21" id="KW-1185">Reference proteome</keyword>
<evidence type="ECO:0000256" key="14">
    <source>
        <dbReference type="ARBA" id="ARBA00023288"/>
    </source>
</evidence>
<evidence type="ECO:0000313" key="20">
    <source>
        <dbReference type="EMBL" id="TRZ11897.1"/>
    </source>
</evidence>
<evidence type="ECO:0000256" key="11">
    <source>
        <dbReference type="ARBA" id="ARBA00023170"/>
    </source>
</evidence>
<comment type="caution">
    <text evidence="20">The sequence shown here is derived from an EMBL/GenBank/DDBJ whole genome shotgun (WGS) entry which is preliminary data.</text>
</comment>
<dbReference type="GO" id="GO:0038048">
    <property type="term" value="F:dynorphin receptor activity"/>
    <property type="evidence" value="ECO:0007669"/>
    <property type="project" value="InterPro"/>
</dbReference>
<evidence type="ECO:0000256" key="2">
    <source>
        <dbReference type="ARBA" id="ARBA00021098"/>
    </source>
</evidence>
<dbReference type="GO" id="GO:0019233">
    <property type="term" value="P:sensory perception of pain"/>
    <property type="evidence" value="ECO:0007669"/>
    <property type="project" value="TreeGrafter"/>
</dbReference>
<feature type="transmembrane region" description="Helical" evidence="18">
    <location>
        <begin position="423"/>
        <end position="447"/>
    </location>
</feature>
<evidence type="ECO:0000256" key="5">
    <source>
        <dbReference type="ARBA" id="ARBA00022692"/>
    </source>
</evidence>
<dbReference type="PROSITE" id="PS00237">
    <property type="entry name" value="G_PROTEIN_RECEP_F1_1"/>
    <property type="match status" value="1"/>
</dbReference>
<evidence type="ECO:0000256" key="9">
    <source>
        <dbReference type="ARBA" id="ARBA00023139"/>
    </source>
</evidence>
<keyword evidence="11 17" id="KW-0675">Receptor</keyword>
<evidence type="ECO:0000313" key="21">
    <source>
        <dbReference type="Proteomes" id="UP000796761"/>
    </source>
</evidence>
<dbReference type="SMART" id="SM01381">
    <property type="entry name" value="7TM_GPCR_Srsx"/>
    <property type="match status" value="1"/>
</dbReference>
<keyword evidence="8 18" id="KW-0472">Membrane</keyword>
<evidence type="ECO:0000256" key="15">
    <source>
        <dbReference type="ARBA" id="ARBA00034801"/>
    </source>
</evidence>
<evidence type="ECO:0000256" key="18">
    <source>
        <dbReference type="SAM" id="Phobius"/>
    </source>
</evidence>
<dbReference type="OrthoDB" id="6076970at2759"/>
<dbReference type="GO" id="GO:0005886">
    <property type="term" value="C:plasma membrane"/>
    <property type="evidence" value="ECO:0007669"/>
    <property type="project" value="UniProtKB-SubCell"/>
</dbReference>
<dbReference type="FunFam" id="1.20.1070.10:FF:000014">
    <property type="entry name" value="Kappa-type opioid receptor 1"/>
    <property type="match status" value="1"/>
</dbReference>
<proteinExistence type="inferred from homology"/>
<name>A0A8K1LFG4_9PASS</name>
<feature type="transmembrane region" description="Helical" evidence="18">
    <location>
        <begin position="370"/>
        <end position="402"/>
    </location>
</feature>
<evidence type="ECO:0000256" key="3">
    <source>
        <dbReference type="ARBA" id="ARBA00022475"/>
    </source>
</evidence>
<dbReference type="EMBL" id="SWJQ01000648">
    <property type="protein sequence ID" value="TRZ11897.1"/>
    <property type="molecule type" value="Genomic_DNA"/>
</dbReference>
<evidence type="ECO:0000256" key="17">
    <source>
        <dbReference type="RuleBase" id="RU000688"/>
    </source>
</evidence>
<reference evidence="20" key="1">
    <citation type="submission" date="2019-04" db="EMBL/GenBank/DDBJ databases">
        <title>Genome assembly of Zosterops borbonicus 15179.</title>
        <authorList>
            <person name="Leroy T."/>
            <person name="Anselmetti Y."/>
            <person name="Tilak M.-K."/>
            <person name="Nabholz B."/>
        </authorList>
    </citation>
    <scope>NUCLEOTIDE SEQUENCE</scope>
    <source>
        <strain evidence="20">HGM_15179</strain>
        <tissue evidence="20">Muscle</tissue>
    </source>
</reference>
<evidence type="ECO:0000256" key="4">
    <source>
        <dbReference type="ARBA" id="ARBA00022610"/>
    </source>
</evidence>
<feature type="domain" description="G-protein coupled receptors family 1 profile" evidence="19">
    <location>
        <begin position="227"/>
        <end position="481"/>
    </location>
</feature>
<evidence type="ECO:0000256" key="10">
    <source>
        <dbReference type="ARBA" id="ARBA00023157"/>
    </source>
</evidence>
<keyword evidence="14" id="KW-0449">Lipoprotein</keyword>
<dbReference type="SUPFAM" id="SSF81321">
    <property type="entry name" value="Family A G protein-coupled receptor-like"/>
    <property type="match status" value="1"/>
</dbReference>
<comment type="subcellular location">
    <subcellularLocation>
        <location evidence="1">Cell membrane</location>
        <topology evidence="1">Multi-pass membrane protein</topology>
    </subcellularLocation>
</comment>
<sequence>MSVKASSSDIQHGCITAYSCTHQLLLLLKKILKGKDNGSGMETNEGFIIIPFYFPQKTQELVGKQGLKPAFMAIDKFIYQDLIAVPKVMRRFMDLPATKVSVLSYQWVQKRKKQGMCITEENLHFLEHIFASCCVHSPPGLPAACGDCPPMDAPIQIFREEPDSTCSPGPCRPPSTSSSWFPGWADYDSNATGVFGDGQHNHTSISPAIPIIITAVYSVVFVVGLVGNSLVMFVIVRYTKMKTATNIYIFNLAMADALVTTTMPFQSTEYLMNSWPFGDVLCKIVISIDYYNMFTSIFTLTMMSVDRYIAVCHPVKALDFRTPLKAKIINICIWLLSSSVGISAIVLGGTKVREDTASTECSLQFPDRDYVWWDIFMKICVFVFAFVIPVLIIIVCYTLMILRLKSVRLLSGSREKDRNLRRITRLVLVVVAVFIICWTPIHIFVLVEALGDVSHSTAAISSYYFCIALGYTNSSLNPILYAFLDENFKRCFKDFCFPFKMRMDRQTTSRVRNTVQDPAYMREAGGVNKPV</sequence>
<keyword evidence="5 17" id="KW-0812">Transmembrane</keyword>
<comment type="similarity">
    <text evidence="17">Belongs to the G-protein coupled receptor 1 family.</text>
</comment>
<dbReference type="GO" id="GO:0042923">
    <property type="term" value="F:neuropeptide binding"/>
    <property type="evidence" value="ECO:0007669"/>
    <property type="project" value="TreeGrafter"/>
</dbReference>
<comment type="subunit">
    <text evidence="15">Interacts with NHERF1. Interacts with GABARAPL1.</text>
</comment>
<gene>
    <name evidence="20" type="ORF">HGM15179_015219</name>
</gene>
<keyword evidence="4" id="KW-0085">Behavior</keyword>
<dbReference type="PANTHER" id="PTHR24229">
    <property type="entry name" value="NEUROPEPTIDES RECEPTOR"/>
    <property type="match status" value="1"/>
</dbReference>
<evidence type="ECO:0000256" key="1">
    <source>
        <dbReference type="ARBA" id="ARBA00004651"/>
    </source>
</evidence>
<comment type="function">
    <text evidence="16">G-protein coupled opioid receptor that functions as a receptor for endogenous alpha-neoendorphins and dynorphins, but has low affinity for beta-endorphins. Also functions as a receptor for various synthetic opioids and for the psychoactive diterpene salvinorin A. Ligand binding causes a conformation change that triggers signaling via guanine nucleotide-binding proteins (G proteins) and modulates the activity of down-stream effectors, such as adenylate cyclase. Signaling leads to the inhibition of adenylate cyclase activity. Inhibits neurotransmitter release by reducing calcium ion currents and increasing potassium ion conductance. Plays a role in the perception of pain. Plays a role in mediating reduced physical activity upon treatment with synthetic opioids. Plays a role in the regulation of salivation in response to synthetic opioids. May play a role in arousal and regulation of autonomic and neuroendocrine functions.</text>
</comment>
<dbReference type="GO" id="GO:0007218">
    <property type="term" value="P:neuropeptide signaling pathway"/>
    <property type="evidence" value="ECO:0007669"/>
    <property type="project" value="TreeGrafter"/>
</dbReference>
<dbReference type="AlphaFoldDB" id="A0A8K1LFG4"/>
<dbReference type="PRINTS" id="PR00384">
    <property type="entry name" value="OPIOIDR"/>
</dbReference>
<keyword evidence="7 17" id="KW-0297">G-protein coupled receptor</keyword>
<dbReference type="Proteomes" id="UP000796761">
    <property type="component" value="Unassembled WGS sequence"/>
</dbReference>
<keyword evidence="3" id="KW-1003">Cell membrane</keyword>
<evidence type="ECO:0000256" key="12">
    <source>
        <dbReference type="ARBA" id="ARBA00023180"/>
    </source>
</evidence>
<dbReference type="PROSITE" id="PS51257">
    <property type="entry name" value="PROKAR_LIPOPROTEIN"/>
    <property type="match status" value="1"/>
</dbReference>
<dbReference type="InterPro" id="IPR017452">
    <property type="entry name" value="GPCR_Rhodpsn_7TM"/>
</dbReference>
<dbReference type="CDD" id="cd15091">
    <property type="entry name" value="7tmA_Kappa_opioid_R"/>
    <property type="match status" value="1"/>
</dbReference>
<dbReference type="Pfam" id="PF00001">
    <property type="entry name" value="7tm_1"/>
    <property type="match status" value="1"/>
</dbReference>
<dbReference type="InterPro" id="IPR000276">
    <property type="entry name" value="GPCR_Rhodpsn"/>
</dbReference>
<evidence type="ECO:0000256" key="16">
    <source>
        <dbReference type="ARBA" id="ARBA00043871"/>
    </source>
</evidence>
<keyword evidence="13 17" id="KW-0807">Transducer</keyword>
<dbReference type="InterPro" id="IPR001418">
    <property type="entry name" value="Opioid_rcpt"/>
</dbReference>
<dbReference type="PROSITE" id="PS50262">
    <property type="entry name" value="G_PROTEIN_RECEP_F1_2"/>
    <property type="match status" value="1"/>
</dbReference>
<dbReference type="InterPro" id="IPR000452">
    <property type="entry name" value="Kappa_opi_rcpt"/>
</dbReference>
<organism evidence="20 21">
    <name type="scientific">Zosterops borbonicus</name>
    <dbReference type="NCBI Taxonomy" id="364589"/>
    <lineage>
        <taxon>Eukaryota</taxon>
        <taxon>Metazoa</taxon>
        <taxon>Chordata</taxon>
        <taxon>Craniata</taxon>
        <taxon>Vertebrata</taxon>
        <taxon>Euteleostomi</taxon>
        <taxon>Archelosauria</taxon>
        <taxon>Archosauria</taxon>
        <taxon>Dinosauria</taxon>
        <taxon>Saurischia</taxon>
        <taxon>Theropoda</taxon>
        <taxon>Coelurosauria</taxon>
        <taxon>Aves</taxon>
        <taxon>Neognathae</taxon>
        <taxon>Neoaves</taxon>
        <taxon>Telluraves</taxon>
        <taxon>Australaves</taxon>
        <taxon>Passeriformes</taxon>
        <taxon>Sylvioidea</taxon>
        <taxon>Zosteropidae</taxon>
        <taxon>Zosterops</taxon>
    </lineage>
</organism>
<protein>
    <recommendedName>
        <fullName evidence="2">Kappa-type opioid receptor</fullName>
    </recommendedName>
</protein>
<dbReference type="PRINTS" id="PR00532">
    <property type="entry name" value="KAPPAOPIOIDR"/>
</dbReference>
<dbReference type="PANTHER" id="PTHR24229:SF1">
    <property type="entry name" value="KAPPA-TYPE OPIOID RECEPTOR"/>
    <property type="match status" value="1"/>
</dbReference>
<keyword evidence="6 18" id="KW-1133">Transmembrane helix</keyword>
<feature type="transmembrane region" description="Helical" evidence="18">
    <location>
        <begin position="462"/>
        <end position="484"/>
    </location>
</feature>
<feature type="transmembrane region" description="Helical" evidence="18">
    <location>
        <begin position="331"/>
        <end position="350"/>
    </location>
</feature>